<evidence type="ECO:0000256" key="1">
    <source>
        <dbReference type="ARBA" id="ARBA00004651"/>
    </source>
</evidence>
<name>A0A640T900_9ACTN</name>
<dbReference type="RefSeq" id="WP_190141432.1">
    <property type="nucleotide sequence ID" value="NZ_BLIO01000001.1"/>
</dbReference>
<evidence type="ECO:0000256" key="9">
    <source>
        <dbReference type="ARBA" id="ARBA00049940"/>
    </source>
</evidence>
<dbReference type="GO" id="GO:0034220">
    <property type="term" value="P:monoatomic ion transmembrane transport"/>
    <property type="evidence" value="ECO:0007669"/>
    <property type="project" value="UniProtKB-KW"/>
</dbReference>
<proteinExistence type="inferred from homology"/>
<evidence type="ECO:0000256" key="7">
    <source>
        <dbReference type="ARBA" id="ARBA00035120"/>
    </source>
</evidence>
<keyword evidence="12" id="KW-1185">Reference proteome</keyword>
<dbReference type="GO" id="GO:0005886">
    <property type="term" value="C:plasma membrane"/>
    <property type="evidence" value="ECO:0007669"/>
    <property type="project" value="UniProtKB-SubCell"/>
</dbReference>
<keyword evidence="6" id="KW-0406">Ion transport</keyword>
<dbReference type="Proteomes" id="UP000430079">
    <property type="component" value="Unassembled WGS sequence"/>
</dbReference>
<evidence type="ECO:0000313" key="12">
    <source>
        <dbReference type="Proteomes" id="UP000430079"/>
    </source>
</evidence>
<keyword evidence="2 10" id="KW-1003">Cell membrane</keyword>
<organism evidence="11 12">
    <name type="scientific">Streptomyces glebosus</name>
    <dbReference type="NCBI Taxonomy" id="249580"/>
    <lineage>
        <taxon>Bacteria</taxon>
        <taxon>Bacillati</taxon>
        <taxon>Actinomycetota</taxon>
        <taxon>Actinomycetes</taxon>
        <taxon>Kitasatosporales</taxon>
        <taxon>Streptomycetaceae</taxon>
        <taxon>Streptomyces</taxon>
    </lineage>
</organism>
<comment type="subcellular location">
    <subcellularLocation>
        <location evidence="1">Cell membrane</location>
        <topology evidence="1">Multi-pass membrane protein</topology>
    </subcellularLocation>
</comment>
<keyword evidence="4 10" id="KW-1133">Transmembrane helix</keyword>
<protein>
    <recommendedName>
        <fullName evidence="10">Fluoride-specific ion channel</fullName>
    </recommendedName>
</protein>
<feature type="transmembrane region" description="Helical" evidence="10">
    <location>
        <begin position="97"/>
        <end position="115"/>
    </location>
</feature>
<keyword evidence="6" id="KW-0407">Ion channel</keyword>
<evidence type="ECO:0000256" key="10">
    <source>
        <dbReference type="RuleBase" id="RU004340"/>
    </source>
</evidence>
<evidence type="ECO:0000256" key="4">
    <source>
        <dbReference type="ARBA" id="ARBA00022989"/>
    </source>
</evidence>
<gene>
    <name evidence="11" type="ORF">Sgleb_68030</name>
</gene>
<comment type="caution">
    <text evidence="11">The sequence shown here is derived from an EMBL/GenBank/DDBJ whole genome shotgun (WGS) entry which is preliminary data.</text>
</comment>
<dbReference type="EMBL" id="BLIO01000001">
    <property type="protein sequence ID" value="GFE18756.1"/>
    <property type="molecule type" value="Genomic_DNA"/>
</dbReference>
<evidence type="ECO:0000256" key="6">
    <source>
        <dbReference type="ARBA" id="ARBA00023303"/>
    </source>
</evidence>
<comment type="similarity">
    <text evidence="7 10">Belongs to the fluoride channel Fluc/FEX (TC 1.A.43) family.</text>
</comment>
<reference evidence="11 12" key="1">
    <citation type="submission" date="2019-12" db="EMBL/GenBank/DDBJ databases">
        <title>Whole genome shotgun sequence of Streptomyces hygroscopicus subsp. glebosus NBRC 13786.</title>
        <authorList>
            <person name="Ichikawa N."/>
            <person name="Kimura A."/>
            <person name="Kitahashi Y."/>
            <person name="Komaki H."/>
            <person name="Tamura T."/>
        </authorList>
    </citation>
    <scope>NUCLEOTIDE SEQUENCE [LARGE SCALE GENOMIC DNA]</scope>
    <source>
        <strain evidence="11 12">NBRC 13786</strain>
    </source>
</reference>
<feature type="transmembrane region" description="Helical" evidence="10">
    <location>
        <begin position="63"/>
        <end position="85"/>
    </location>
</feature>
<accession>A0A640T900</accession>
<sequence length="116" mass="12377">MSLLLMLLGGFSGGALRYGMERHLRARFRNPTHWVSFVLNFVGCFLLGVLAGWAYLHRMTSGTILLGGVVTAFSFCGHEAGRLLVSGRLGVALLNSLTGWFIGVSAAAMGVFLSLG</sequence>
<dbReference type="AlphaFoldDB" id="A0A640T900"/>
<feature type="transmembrane region" description="Helical" evidence="10">
    <location>
        <begin position="33"/>
        <end position="56"/>
    </location>
</feature>
<keyword evidence="5 10" id="KW-0472">Membrane</keyword>
<comment type="catalytic activity">
    <reaction evidence="8">
        <text>fluoride(in) = fluoride(out)</text>
        <dbReference type="Rhea" id="RHEA:76159"/>
        <dbReference type="ChEBI" id="CHEBI:17051"/>
    </reaction>
    <physiologicalReaction direction="left-to-right" evidence="8">
        <dbReference type="Rhea" id="RHEA:76160"/>
    </physiologicalReaction>
</comment>
<evidence type="ECO:0000256" key="3">
    <source>
        <dbReference type="ARBA" id="ARBA00022692"/>
    </source>
</evidence>
<comment type="function">
    <text evidence="9">Fluoride-specific ion channel. Important for reducing fluoride concentration in the cell, thus reducing its toxicity.</text>
</comment>
<keyword evidence="3 10" id="KW-0812">Transmembrane</keyword>
<dbReference type="Pfam" id="PF02537">
    <property type="entry name" value="CRCB"/>
    <property type="match status" value="1"/>
</dbReference>
<evidence type="ECO:0000313" key="11">
    <source>
        <dbReference type="EMBL" id="GFE18756.1"/>
    </source>
</evidence>
<evidence type="ECO:0000256" key="5">
    <source>
        <dbReference type="ARBA" id="ARBA00023136"/>
    </source>
</evidence>
<evidence type="ECO:0000256" key="8">
    <source>
        <dbReference type="ARBA" id="ARBA00035585"/>
    </source>
</evidence>
<keyword evidence="6" id="KW-0813">Transport</keyword>
<dbReference type="InterPro" id="IPR003691">
    <property type="entry name" value="FluC"/>
</dbReference>
<evidence type="ECO:0000256" key="2">
    <source>
        <dbReference type="ARBA" id="ARBA00022475"/>
    </source>
</evidence>